<protein>
    <recommendedName>
        <fullName evidence="3">Lipoprotein</fullName>
    </recommendedName>
</protein>
<dbReference type="RefSeq" id="WP_131908396.1">
    <property type="nucleotide sequence ID" value="NZ_SMFM01000001.1"/>
</dbReference>
<dbReference type="Proteomes" id="UP000295278">
    <property type="component" value="Unassembled WGS sequence"/>
</dbReference>
<gene>
    <name evidence="1" type="ORF">E0F89_03140</name>
</gene>
<comment type="caution">
    <text evidence="1">The sequence shown here is derived from an EMBL/GenBank/DDBJ whole genome shotgun (WGS) entry which is preliminary data.</text>
</comment>
<reference evidence="1 2" key="1">
    <citation type="submission" date="2019-03" db="EMBL/GenBank/DDBJ databases">
        <title>Flavobacterium AT-3-2 sp. nov., isolated from arctic soil.</title>
        <authorList>
            <person name="Chaudhary D.K."/>
        </authorList>
    </citation>
    <scope>NUCLEOTIDE SEQUENCE [LARGE SCALE GENOMIC DNA]</scope>
    <source>
        <strain evidence="1 2">AT-3-2</strain>
    </source>
</reference>
<proteinExistence type="predicted"/>
<organism evidence="1 2">
    <name type="scientific">Flavobacterium caseinilyticum</name>
    <dbReference type="NCBI Taxonomy" id="2541732"/>
    <lineage>
        <taxon>Bacteria</taxon>
        <taxon>Pseudomonadati</taxon>
        <taxon>Bacteroidota</taxon>
        <taxon>Flavobacteriia</taxon>
        <taxon>Flavobacteriales</taxon>
        <taxon>Flavobacteriaceae</taxon>
        <taxon>Flavobacterium</taxon>
    </lineage>
</organism>
<keyword evidence="2" id="KW-1185">Reference proteome</keyword>
<evidence type="ECO:0008006" key="3">
    <source>
        <dbReference type="Google" id="ProtNLM"/>
    </source>
</evidence>
<evidence type="ECO:0000313" key="1">
    <source>
        <dbReference type="EMBL" id="TDD78644.1"/>
    </source>
</evidence>
<dbReference type="EMBL" id="SMFM01000001">
    <property type="protein sequence ID" value="TDD78644.1"/>
    <property type="molecule type" value="Genomic_DNA"/>
</dbReference>
<sequence length="72" mass="8407">MKNTFYILITLFIISSCGPHRMRCGARGICKSPEKQTFEQPQKIKHKITVAFYTLPNKYSKYKSYSLKQTLT</sequence>
<evidence type="ECO:0000313" key="2">
    <source>
        <dbReference type="Proteomes" id="UP000295278"/>
    </source>
</evidence>
<name>A0A4R5B4W4_9FLAO</name>
<dbReference type="OrthoDB" id="1366053at2"/>
<accession>A0A4R5B4W4</accession>
<dbReference type="PROSITE" id="PS51257">
    <property type="entry name" value="PROKAR_LIPOPROTEIN"/>
    <property type="match status" value="1"/>
</dbReference>
<dbReference type="AlphaFoldDB" id="A0A4R5B4W4"/>